<dbReference type="InterPro" id="IPR016181">
    <property type="entry name" value="Acyl_CoA_acyltransferase"/>
</dbReference>
<gene>
    <name evidence="1" type="ORF">G3256_12640</name>
</gene>
<proteinExistence type="predicted"/>
<evidence type="ECO:0000313" key="2">
    <source>
        <dbReference type="Proteomes" id="UP000503308"/>
    </source>
</evidence>
<dbReference type="RefSeq" id="WP_169641170.1">
    <property type="nucleotide sequence ID" value="NZ_CP048788.1"/>
</dbReference>
<accession>A0A858SVV0</accession>
<name>A0A858SVV0_9RHOB</name>
<dbReference type="KEGG" id="rpon:G3256_12640"/>
<sequence length="334" mass="35710">MTQIIRPATPADIPRMTDLLMLDAAERQAVDPVLWKIARDAPQQIKTALTGALSDAQQPFRQIWQVAESGDRITGVAHSMLLPVPPVYVGAKGDPGLILPDCFVAPGASEETAAALVDAAEKALQEAGAEIILASFVPAGGWRDVFEGAGYDPLTLYLSSTGLTDTEMPPGVRSATPADVPGIVSRSAENRQVLSEIDPFWEVHPEADTRFSGWMTRSLTLSDRDMMVTGPAEIPDGYVIAQPASRLHFPPAHDTGATGVIDDWYHTGLADAALPGSGGDGALALLRAAEAAFARRGRDAAFVVCPAGWYSRRVLLEDAGYRTAMIWSAKRRRP</sequence>
<dbReference type="AlphaFoldDB" id="A0A858SVV0"/>
<dbReference type="Gene3D" id="3.40.630.30">
    <property type="match status" value="1"/>
</dbReference>
<reference evidence="1 2" key="1">
    <citation type="submission" date="2020-02" db="EMBL/GenBank/DDBJ databases">
        <title>Genome sequence of Roseobacter ponti.</title>
        <authorList>
            <person name="Hollensteiner J."/>
            <person name="Schneider D."/>
            <person name="Poehlein A."/>
            <person name="Daniel R."/>
        </authorList>
    </citation>
    <scope>NUCLEOTIDE SEQUENCE [LARGE SCALE GENOMIC DNA]</scope>
    <source>
        <strain evidence="1 2">DSM 106830</strain>
    </source>
</reference>
<evidence type="ECO:0000313" key="1">
    <source>
        <dbReference type="EMBL" id="QJF51952.1"/>
    </source>
</evidence>
<dbReference type="SUPFAM" id="SSF55729">
    <property type="entry name" value="Acyl-CoA N-acyltransferases (Nat)"/>
    <property type="match status" value="1"/>
</dbReference>
<dbReference type="EMBL" id="CP048788">
    <property type="protein sequence ID" value="QJF51952.1"/>
    <property type="molecule type" value="Genomic_DNA"/>
</dbReference>
<organism evidence="1 2">
    <name type="scientific">Roseobacter ponti</name>
    <dbReference type="NCBI Taxonomy" id="1891787"/>
    <lineage>
        <taxon>Bacteria</taxon>
        <taxon>Pseudomonadati</taxon>
        <taxon>Pseudomonadota</taxon>
        <taxon>Alphaproteobacteria</taxon>
        <taxon>Rhodobacterales</taxon>
        <taxon>Roseobacteraceae</taxon>
        <taxon>Roseobacter</taxon>
    </lineage>
</organism>
<dbReference type="Proteomes" id="UP000503308">
    <property type="component" value="Chromosome"/>
</dbReference>
<protein>
    <submittedName>
        <fullName evidence="1">Uncharacterized protein</fullName>
    </submittedName>
</protein>
<keyword evidence="2" id="KW-1185">Reference proteome</keyword>